<keyword evidence="1" id="KW-0812">Transmembrane</keyword>
<name>A0ABR9XCR3_9SPHI</name>
<reference evidence="3 4" key="1">
    <citation type="submission" date="2020-10" db="EMBL/GenBank/DDBJ databases">
        <title>Mucilaginibacter mali sp. nov., isolated from rhizosphere soil of apple orchard.</title>
        <authorList>
            <person name="Lee J.-S."/>
            <person name="Kim H.S."/>
            <person name="Kim J.-S."/>
        </authorList>
    </citation>
    <scope>NUCLEOTIDE SEQUENCE [LARGE SCALE GENOMIC DNA]</scope>
    <source>
        <strain evidence="3 4">KCTC 23157</strain>
    </source>
</reference>
<keyword evidence="1" id="KW-1133">Transmembrane helix</keyword>
<keyword evidence="4" id="KW-1185">Reference proteome</keyword>
<accession>A0ABR9XCR3</accession>
<feature type="domain" description="Signal transduction histidine kinase internal region" evidence="2">
    <location>
        <begin position="205"/>
        <end position="281"/>
    </location>
</feature>
<dbReference type="Gene3D" id="3.30.565.10">
    <property type="entry name" value="Histidine kinase-like ATPase, C-terminal domain"/>
    <property type="match status" value="1"/>
</dbReference>
<dbReference type="PANTHER" id="PTHR34220:SF7">
    <property type="entry name" value="SENSOR HISTIDINE KINASE YPDA"/>
    <property type="match status" value="1"/>
</dbReference>
<dbReference type="Pfam" id="PF06580">
    <property type="entry name" value="His_kinase"/>
    <property type="match status" value="1"/>
</dbReference>
<feature type="transmembrane region" description="Helical" evidence="1">
    <location>
        <begin position="66"/>
        <end position="85"/>
    </location>
</feature>
<sequence length="403" mass="47001">MVLYSHLREWEFNRGSVSHAYKVFFSYGFVMASSFLLIYVLYVVVREGIIYQYKLSSGTQSLPAKITREIILISSLWLIILFPLLILKSASAFRDFGPFYCFVLPYCFALYFLNLYWLIPGYKKEHPASLLIYFSRLMGTAILLGIIEMAFLLQFHYFTFFGHLVIHWFAPTLVTIAISWWVYLANKEKYKQLTSLKAALGTSNANLQYLRSQINPHFLFNALNTLYGAALMEKAEKTGEGIQKLGDMMRFMLHENNQDKIALSRELDYIHNYIDLQNMRLALSPDMIIDIQIEEMVGYNEIAPMLLIPFIENAYKHGISLQEKSWINVNLYKNENILHLDVHNSVHPVNINDPERYHSGTGLENVKQRLQLLYPNRHELVVRQNTKEFFVHLSLTLDQQKPI</sequence>
<feature type="transmembrane region" description="Helical" evidence="1">
    <location>
        <begin position="165"/>
        <end position="184"/>
    </location>
</feature>
<keyword evidence="1" id="KW-0472">Membrane</keyword>
<dbReference type="EMBL" id="JADFFM010000001">
    <property type="protein sequence ID" value="MBE9665198.1"/>
    <property type="molecule type" value="Genomic_DNA"/>
</dbReference>
<feature type="transmembrane region" description="Helical" evidence="1">
    <location>
        <begin position="20"/>
        <end position="45"/>
    </location>
</feature>
<comment type="caution">
    <text evidence="3">The sequence shown here is derived from an EMBL/GenBank/DDBJ whole genome shotgun (WGS) entry which is preliminary data.</text>
</comment>
<organism evidence="3 4">
    <name type="scientific">Mucilaginibacter boryungensis</name>
    <dbReference type="NCBI Taxonomy" id="768480"/>
    <lineage>
        <taxon>Bacteria</taxon>
        <taxon>Pseudomonadati</taxon>
        <taxon>Bacteroidota</taxon>
        <taxon>Sphingobacteriia</taxon>
        <taxon>Sphingobacteriales</taxon>
        <taxon>Sphingobacteriaceae</taxon>
        <taxon>Mucilaginibacter</taxon>
    </lineage>
</organism>
<gene>
    <name evidence="3" type="ORF">IRJ18_02410</name>
</gene>
<protein>
    <submittedName>
        <fullName evidence="3">Sensor histidine kinase</fullName>
    </submittedName>
</protein>
<evidence type="ECO:0000256" key="1">
    <source>
        <dbReference type="SAM" id="Phobius"/>
    </source>
</evidence>
<evidence type="ECO:0000313" key="4">
    <source>
        <dbReference type="Proteomes" id="UP000632774"/>
    </source>
</evidence>
<evidence type="ECO:0000313" key="3">
    <source>
        <dbReference type="EMBL" id="MBE9665198.1"/>
    </source>
</evidence>
<proteinExistence type="predicted"/>
<dbReference type="GO" id="GO:0016301">
    <property type="term" value="F:kinase activity"/>
    <property type="evidence" value="ECO:0007669"/>
    <property type="project" value="UniProtKB-KW"/>
</dbReference>
<dbReference type="Proteomes" id="UP000632774">
    <property type="component" value="Unassembled WGS sequence"/>
</dbReference>
<dbReference type="InterPro" id="IPR050640">
    <property type="entry name" value="Bact_2-comp_sensor_kinase"/>
</dbReference>
<keyword evidence="3" id="KW-0808">Transferase</keyword>
<dbReference type="InterPro" id="IPR036890">
    <property type="entry name" value="HATPase_C_sf"/>
</dbReference>
<dbReference type="PANTHER" id="PTHR34220">
    <property type="entry name" value="SENSOR HISTIDINE KINASE YPDA"/>
    <property type="match status" value="1"/>
</dbReference>
<evidence type="ECO:0000259" key="2">
    <source>
        <dbReference type="Pfam" id="PF06580"/>
    </source>
</evidence>
<feature type="transmembrane region" description="Helical" evidence="1">
    <location>
        <begin position="97"/>
        <end position="118"/>
    </location>
</feature>
<feature type="transmembrane region" description="Helical" evidence="1">
    <location>
        <begin position="130"/>
        <end position="153"/>
    </location>
</feature>
<dbReference type="InterPro" id="IPR010559">
    <property type="entry name" value="Sig_transdc_His_kin_internal"/>
</dbReference>
<dbReference type="SUPFAM" id="SSF55874">
    <property type="entry name" value="ATPase domain of HSP90 chaperone/DNA topoisomerase II/histidine kinase"/>
    <property type="match status" value="1"/>
</dbReference>
<keyword evidence="3" id="KW-0418">Kinase</keyword>